<dbReference type="InterPro" id="IPR036412">
    <property type="entry name" value="HAD-like_sf"/>
</dbReference>
<dbReference type="SUPFAM" id="SSF56784">
    <property type="entry name" value="HAD-like"/>
    <property type="match status" value="1"/>
</dbReference>
<dbReference type="InterPro" id="IPR023214">
    <property type="entry name" value="HAD_sf"/>
</dbReference>
<dbReference type="AlphaFoldDB" id="A0A0F9V376"/>
<protein>
    <recommendedName>
        <fullName evidence="2">FCP1 homology domain-containing protein</fullName>
    </recommendedName>
</protein>
<proteinExistence type="predicted"/>
<evidence type="ECO:0008006" key="2">
    <source>
        <dbReference type="Google" id="ProtNLM"/>
    </source>
</evidence>
<dbReference type="Gene3D" id="3.40.50.1000">
    <property type="entry name" value="HAD superfamily/HAD-like"/>
    <property type="match status" value="1"/>
</dbReference>
<evidence type="ECO:0000313" key="1">
    <source>
        <dbReference type="EMBL" id="KKN60313.1"/>
    </source>
</evidence>
<organism evidence="1">
    <name type="scientific">marine sediment metagenome</name>
    <dbReference type="NCBI Taxonomy" id="412755"/>
    <lineage>
        <taxon>unclassified sequences</taxon>
        <taxon>metagenomes</taxon>
        <taxon>ecological metagenomes</taxon>
    </lineage>
</organism>
<gene>
    <name evidence="1" type="ORF">LCGC14_0533630</name>
</gene>
<reference evidence="1" key="1">
    <citation type="journal article" date="2015" name="Nature">
        <title>Complex archaea that bridge the gap between prokaryotes and eukaryotes.</title>
        <authorList>
            <person name="Spang A."/>
            <person name="Saw J.H."/>
            <person name="Jorgensen S.L."/>
            <person name="Zaremba-Niedzwiedzka K."/>
            <person name="Martijn J."/>
            <person name="Lind A.E."/>
            <person name="van Eijk R."/>
            <person name="Schleper C."/>
            <person name="Guy L."/>
            <person name="Ettema T.J."/>
        </authorList>
    </citation>
    <scope>NUCLEOTIDE SEQUENCE</scope>
</reference>
<comment type="caution">
    <text evidence="1">The sequence shown here is derived from an EMBL/GenBank/DDBJ whole genome shotgun (WGS) entry which is preliminary data.</text>
</comment>
<sequence length="287" mass="32583">MKKELENKLFEKYPAIFRQKDLPMSKTCMCWGISCGDGWNNLLDTLCSQIEHHLEHLDSAYKWQLRKYNELSDDEKSEMAPQPPDVKFEASQVKEKYATLRFYYNGGDDYIRGLVEMAEAMSAHICDICGAEGKCGSRDGSNWLATRCGKHRSTHWHVNEGNQGDIALDFDGVINSYKSGFVAIDNIPDPPVEGAFEFIDKLLGVGFRVHIFSTRNGDPKGLQAINDWLLEHGMPQDTLDELVLDTGKPIAKVYIDDRAWEFRGVWPDVTELVSFKPWHGGRSSSQK</sequence>
<accession>A0A0F9V376</accession>
<name>A0A0F9V376_9ZZZZ</name>
<dbReference type="EMBL" id="LAZR01000700">
    <property type="protein sequence ID" value="KKN60313.1"/>
    <property type="molecule type" value="Genomic_DNA"/>
</dbReference>